<dbReference type="InterPro" id="IPR026960">
    <property type="entry name" value="RVT-Znf"/>
</dbReference>
<keyword evidence="3" id="KW-1185">Reference proteome</keyword>
<dbReference type="Pfam" id="PF13966">
    <property type="entry name" value="zf-RVT"/>
    <property type="match status" value="1"/>
</dbReference>
<dbReference type="AlphaFoldDB" id="A0A2Z6N9K5"/>
<feature type="domain" description="Reverse transcriptase zinc-binding" evidence="1">
    <location>
        <begin position="4"/>
        <end position="70"/>
    </location>
</feature>
<organism evidence="2 3">
    <name type="scientific">Trifolium subterraneum</name>
    <name type="common">Subterranean clover</name>
    <dbReference type="NCBI Taxonomy" id="3900"/>
    <lineage>
        <taxon>Eukaryota</taxon>
        <taxon>Viridiplantae</taxon>
        <taxon>Streptophyta</taxon>
        <taxon>Embryophyta</taxon>
        <taxon>Tracheophyta</taxon>
        <taxon>Spermatophyta</taxon>
        <taxon>Magnoliopsida</taxon>
        <taxon>eudicotyledons</taxon>
        <taxon>Gunneridae</taxon>
        <taxon>Pentapetalae</taxon>
        <taxon>rosids</taxon>
        <taxon>fabids</taxon>
        <taxon>Fabales</taxon>
        <taxon>Fabaceae</taxon>
        <taxon>Papilionoideae</taxon>
        <taxon>50 kb inversion clade</taxon>
        <taxon>NPAAA clade</taxon>
        <taxon>Hologalegina</taxon>
        <taxon>IRL clade</taxon>
        <taxon>Trifolieae</taxon>
        <taxon>Trifolium</taxon>
    </lineage>
</organism>
<dbReference type="EMBL" id="DF973803">
    <property type="protein sequence ID" value="GAU40391.1"/>
    <property type="molecule type" value="Genomic_DNA"/>
</dbReference>
<dbReference type="OrthoDB" id="1422427at2759"/>
<evidence type="ECO:0000313" key="2">
    <source>
        <dbReference type="EMBL" id="GAU40391.1"/>
    </source>
</evidence>
<accession>A0A2Z6N9K5</accession>
<sequence>MNGNWKKLWKLKVPNKVKIFLWRVLRGCLPVRARLRSKGVQCDTKCPCCGEYEENEWHCFVGCMSAQEVWMETECWPAVEKYSTNAMSFVSMILNMLEELDNKNMTVVAMMMWSLWWRRNQKCWNDNLPTVYATISRTRENLYDWKQAQCRATTVVRTNADPKLLSWRKPPVGSLK</sequence>
<gene>
    <name evidence="2" type="ORF">TSUD_265350</name>
</gene>
<protein>
    <recommendedName>
        <fullName evidence="1">Reverse transcriptase zinc-binding domain-containing protein</fullName>
    </recommendedName>
</protein>
<reference evidence="3" key="1">
    <citation type="journal article" date="2017" name="Front. Plant Sci.">
        <title>Climate Clever Clovers: New Paradigm to Reduce the Environmental Footprint of Ruminants by Breeding Low Methanogenic Forages Utilizing Haplotype Variation.</title>
        <authorList>
            <person name="Kaur P."/>
            <person name="Appels R."/>
            <person name="Bayer P.E."/>
            <person name="Keeble-Gagnere G."/>
            <person name="Wang J."/>
            <person name="Hirakawa H."/>
            <person name="Shirasawa K."/>
            <person name="Vercoe P."/>
            <person name="Stefanova K."/>
            <person name="Durmic Z."/>
            <person name="Nichols P."/>
            <person name="Revell C."/>
            <person name="Isobe S.N."/>
            <person name="Edwards D."/>
            <person name="Erskine W."/>
        </authorList>
    </citation>
    <scope>NUCLEOTIDE SEQUENCE [LARGE SCALE GENOMIC DNA]</scope>
    <source>
        <strain evidence="3">cv. Daliak</strain>
    </source>
</reference>
<evidence type="ECO:0000313" key="3">
    <source>
        <dbReference type="Proteomes" id="UP000242715"/>
    </source>
</evidence>
<name>A0A2Z6N9K5_TRISU</name>
<proteinExistence type="predicted"/>
<evidence type="ECO:0000259" key="1">
    <source>
        <dbReference type="Pfam" id="PF13966"/>
    </source>
</evidence>
<dbReference type="Proteomes" id="UP000242715">
    <property type="component" value="Unassembled WGS sequence"/>
</dbReference>